<dbReference type="Gene3D" id="1.10.10.10">
    <property type="entry name" value="Winged helix-like DNA-binding domain superfamily/Winged helix DNA-binding domain"/>
    <property type="match status" value="1"/>
</dbReference>
<dbReference type="AlphaFoldDB" id="A0AAW9KBV5"/>
<dbReference type="InterPro" id="IPR050661">
    <property type="entry name" value="BglG_antiterminators"/>
</dbReference>
<dbReference type="InterPro" id="IPR007737">
    <property type="entry name" value="Mga_HTH"/>
</dbReference>
<evidence type="ECO:0000259" key="3">
    <source>
        <dbReference type="Pfam" id="PF05043"/>
    </source>
</evidence>
<name>A0AAW9KBV5_CARML</name>
<dbReference type="Pfam" id="PF05043">
    <property type="entry name" value="Mga"/>
    <property type="match status" value="1"/>
</dbReference>
<dbReference type="RefSeq" id="WP_322809346.1">
    <property type="nucleotide sequence ID" value="NZ_JAVBVO010000003.1"/>
</dbReference>
<reference evidence="5" key="1">
    <citation type="submission" date="2023-08" db="EMBL/GenBank/DDBJ databases">
        <title>Genomic characterization of piscicolin 126 produced by Carnobacterium maltaromaticum CM22 strain isolated from salmon (Salmo salar).</title>
        <authorList>
            <person name="Gonzalez-Gragera E."/>
            <person name="Garcia-Lopez J.D."/>
            <person name="Teso-Perez C."/>
            <person name="Gimenez-Hernandez I."/>
            <person name="Peralta-Sanchez J.M."/>
            <person name="Valdivia E."/>
            <person name="Montalban-Lopez M."/>
            <person name="Martin-Platero A.M."/>
            <person name="Banos A."/>
            <person name="Martinez-Bueno M."/>
        </authorList>
    </citation>
    <scope>NUCLEOTIDE SEQUENCE</scope>
    <source>
        <strain evidence="5">CM22</strain>
    </source>
</reference>
<dbReference type="InterPro" id="IPR036388">
    <property type="entry name" value="WH-like_DNA-bd_sf"/>
</dbReference>
<evidence type="ECO:0000313" key="6">
    <source>
        <dbReference type="Proteomes" id="UP001290462"/>
    </source>
</evidence>
<proteinExistence type="predicted"/>
<feature type="domain" description="Mga helix-turn-helix" evidence="3">
    <location>
        <begin position="74"/>
        <end position="154"/>
    </location>
</feature>
<evidence type="ECO:0000256" key="2">
    <source>
        <dbReference type="ARBA" id="ARBA00023163"/>
    </source>
</evidence>
<feature type="domain" description="M protein trans-acting positive regulator (MGA) HTH" evidence="4">
    <location>
        <begin position="13"/>
        <end position="49"/>
    </location>
</feature>
<dbReference type="Pfam" id="PF08280">
    <property type="entry name" value="HTH_Mga"/>
    <property type="match status" value="1"/>
</dbReference>
<comment type="caution">
    <text evidence="5">The sequence shown here is derived from an EMBL/GenBank/DDBJ whole genome shotgun (WGS) entry which is preliminary data.</text>
</comment>
<keyword evidence="2" id="KW-0804">Transcription</keyword>
<dbReference type="Proteomes" id="UP001290462">
    <property type="component" value="Unassembled WGS sequence"/>
</dbReference>
<dbReference type="PANTHER" id="PTHR30185:SF18">
    <property type="entry name" value="TRANSCRIPTIONAL REGULATOR MTLR"/>
    <property type="match status" value="1"/>
</dbReference>
<keyword evidence="1" id="KW-0805">Transcription regulation</keyword>
<evidence type="ECO:0000256" key="1">
    <source>
        <dbReference type="ARBA" id="ARBA00023015"/>
    </source>
</evidence>
<evidence type="ECO:0000313" key="5">
    <source>
        <dbReference type="EMBL" id="MDZ5759673.1"/>
    </source>
</evidence>
<dbReference type="PANTHER" id="PTHR30185">
    <property type="entry name" value="CRYPTIC BETA-GLUCOSIDE BGL OPERON ANTITERMINATOR"/>
    <property type="match status" value="1"/>
</dbReference>
<dbReference type="InterPro" id="IPR013199">
    <property type="entry name" value="HTH_Mga_DNA-bd_dom"/>
</dbReference>
<evidence type="ECO:0000259" key="4">
    <source>
        <dbReference type="Pfam" id="PF08280"/>
    </source>
</evidence>
<dbReference type="Gene3D" id="3.40.50.2300">
    <property type="match status" value="1"/>
</dbReference>
<protein>
    <submittedName>
        <fullName evidence="5">Helix-turn-helix domain-containing protein</fullName>
    </submittedName>
</protein>
<dbReference type="EMBL" id="JAVBVO010000003">
    <property type="protein sequence ID" value="MDZ5759673.1"/>
    <property type="molecule type" value="Genomic_DNA"/>
</dbReference>
<accession>A0AAW9KBV5</accession>
<gene>
    <name evidence="5" type="ORF">RAK27_13505</name>
</gene>
<sequence>MRRILSPQDGRILKLVEFLYDKDELFMGDLCTSLNVSSKTLKRDIEQARLILFPIDINVSGNKGVKIVIPSSYSIVYIYSALLASSPEYNLLEKLFLCETYTVEQLSEELFLSSSSLRRMISRINVVLQEEGMEINLSPLQITGDEQRICTLFTYYVLERYYLNKTIFTEAQIAAVKALINFTFKQYDVDFELECRSREQTEVFILVQLIRRKNNHFFVDRSILTRENVYSDVDTSAIREQLKDAFDTDINNQNLLQFFAIFLDGKWSFSYNQLVEHAKINNQLKKTKEKFEELIDNIAFRYNIEQTNREELLTRLCNSRMIEYGTHHVLYEQSLDIVNHFCHDYFEGIEFIRLKLKEIFQDEGLEEYKLNDYIRILIIYWDDFVIALESEVVPLKIGFIYNTEEKFMKHIQNKITYRFKKRFDVKIMDCCLTDIESIKNQCDLILTNIPGLVIPDVEVLCFPTYPREKDWSKLETFYLNFYFNTQGE</sequence>
<organism evidence="5 6">
    <name type="scientific">Carnobacterium maltaromaticum</name>
    <name type="common">Carnobacterium piscicola</name>
    <dbReference type="NCBI Taxonomy" id="2751"/>
    <lineage>
        <taxon>Bacteria</taxon>
        <taxon>Bacillati</taxon>
        <taxon>Bacillota</taxon>
        <taxon>Bacilli</taxon>
        <taxon>Lactobacillales</taxon>
        <taxon>Carnobacteriaceae</taxon>
        <taxon>Carnobacterium</taxon>
    </lineage>
</organism>